<keyword evidence="3" id="KW-1003">Cell membrane</keyword>
<protein>
    <submittedName>
        <fullName evidence="9">QacE family quaternary ammonium compound efflux SMR transporter</fullName>
    </submittedName>
</protein>
<dbReference type="PANTHER" id="PTHR30561">
    <property type="entry name" value="SMR FAMILY PROTON-DEPENDENT DRUG EFFLUX TRANSPORTER SUGE"/>
    <property type="match status" value="1"/>
</dbReference>
<evidence type="ECO:0000256" key="1">
    <source>
        <dbReference type="ARBA" id="ARBA00004651"/>
    </source>
</evidence>
<dbReference type="InterPro" id="IPR000390">
    <property type="entry name" value="Small_drug/metabolite_transptr"/>
</dbReference>
<dbReference type="Proteomes" id="UP000644727">
    <property type="component" value="Unassembled WGS sequence"/>
</dbReference>
<accession>A0ABR9VYN4</accession>
<evidence type="ECO:0000256" key="2">
    <source>
        <dbReference type="ARBA" id="ARBA00022448"/>
    </source>
</evidence>
<evidence type="ECO:0000256" key="7">
    <source>
        <dbReference type="RuleBase" id="RU003942"/>
    </source>
</evidence>
<comment type="subcellular location">
    <subcellularLocation>
        <location evidence="1 7">Cell membrane</location>
        <topology evidence="1 7">Multi-pass membrane protein</topology>
    </subcellularLocation>
</comment>
<sequence length="161" mass="16026">MCPATPPTADFAGARAGYGSAVTPAPAPAPAAHRPAGRSAALTWLLLAAAIVVEMAATLSLKGAIAQPMLYVVVVAGYAGAFGLLAVVLRRGMGLAVAYGIWGAMGVVGTAMLSSWIFGEQLNAMMAAGIALVVAGVLAIEVGAQRARRATAVPAAGEQVR</sequence>
<evidence type="ECO:0000313" key="10">
    <source>
        <dbReference type="Proteomes" id="UP000644727"/>
    </source>
</evidence>
<keyword evidence="4 7" id="KW-0812">Transmembrane</keyword>
<keyword evidence="6 8" id="KW-0472">Membrane</keyword>
<gene>
    <name evidence="9" type="ORF">IOE58_03465</name>
</gene>
<dbReference type="EMBL" id="JADEYR010000002">
    <property type="protein sequence ID" value="MBE9403287.1"/>
    <property type="molecule type" value="Genomic_DNA"/>
</dbReference>
<feature type="transmembrane region" description="Helical" evidence="8">
    <location>
        <begin position="69"/>
        <end position="89"/>
    </location>
</feature>
<dbReference type="PANTHER" id="PTHR30561:SF1">
    <property type="entry name" value="MULTIDRUG TRANSPORTER EMRE"/>
    <property type="match status" value="1"/>
</dbReference>
<evidence type="ECO:0000256" key="4">
    <source>
        <dbReference type="ARBA" id="ARBA00022692"/>
    </source>
</evidence>
<keyword evidence="2" id="KW-0813">Transport</keyword>
<name>A0ABR9VYN4_9MICO</name>
<keyword evidence="10" id="KW-1185">Reference proteome</keyword>
<dbReference type="Pfam" id="PF00893">
    <property type="entry name" value="Multi_Drug_Res"/>
    <property type="match status" value="1"/>
</dbReference>
<comment type="similarity">
    <text evidence="7">Belongs to the drug/metabolite transporter (DMT) superfamily. Small multidrug resistance (SMR) (TC 2.A.7.1) family.</text>
</comment>
<evidence type="ECO:0000256" key="3">
    <source>
        <dbReference type="ARBA" id="ARBA00022475"/>
    </source>
</evidence>
<feature type="transmembrane region" description="Helical" evidence="8">
    <location>
        <begin position="42"/>
        <end position="63"/>
    </location>
</feature>
<evidence type="ECO:0000256" key="5">
    <source>
        <dbReference type="ARBA" id="ARBA00022989"/>
    </source>
</evidence>
<dbReference type="Gene3D" id="1.10.3730.20">
    <property type="match status" value="1"/>
</dbReference>
<keyword evidence="5 8" id="KW-1133">Transmembrane helix</keyword>
<evidence type="ECO:0000313" key="9">
    <source>
        <dbReference type="EMBL" id="MBE9403287.1"/>
    </source>
</evidence>
<evidence type="ECO:0000256" key="6">
    <source>
        <dbReference type="ARBA" id="ARBA00023136"/>
    </source>
</evidence>
<dbReference type="SUPFAM" id="SSF103481">
    <property type="entry name" value="Multidrug resistance efflux transporter EmrE"/>
    <property type="match status" value="1"/>
</dbReference>
<feature type="transmembrane region" description="Helical" evidence="8">
    <location>
        <begin position="96"/>
        <end position="118"/>
    </location>
</feature>
<dbReference type="InterPro" id="IPR037185">
    <property type="entry name" value="EmrE-like"/>
</dbReference>
<reference evidence="9 10" key="1">
    <citation type="submission" date="2020-10" db="EMBL/GenBank/DDBJ databases">
        <title>Draft genome and description of Brachybacterium epidermidis sp nov.</title>
        <authorList>
            <person name="Boxberger M."/>
            <person name="La Scola B."/>
        </authorList>
    </citation>
    <scope>NUCLEOTIDE SEQUENCE [LARGE SCALE GENOMIC DNA]</scope>
    <source>
        <strain evidence="9 10">Marseille-Q2903</strain>
    </source>
</reference>
<evidence type="ECO:0000256" key="8">
    <source>
        <dbReference type="SAM" id="Phobius"/>
    </source>
</evidence>
<comment type="caution">
    <text evidence="9">The sequence shown here is derived from an EMBL/GenBank/DDBJ whole genome shotgun (WGS) entry which is preliminary data.</text>
</comment>
<proteinExistence type="inferred from homology"/>
<dbReference type="InterPro" id="IPR045324">
    <property type="entry name" value="Small_multidrug_res"/>
</dbReference>
<feature type="transmembrane region" description="Helical" evidence="8">
    <location>
        <begin position="124"/>
        <end position="144"/>
    </location>
</feature>
<organism evidence="9 10">
    <name type="scientific">Brachybacterium epidermidis</name>
    <dbReference type="NCBI Taxonomy" id="2781983"/>
    <lineage>
        <taxon>Bacteria</taxon>
        <taxon>Bacillati</taxon>
        <taxon>Actinomycetota</taxon>
        <taxon>Actinomycetes</taxon>
        <taxon>Micrococcales</taxon>
        <taxon>Dermabacteraceae</taxon>
        <taxon>Brachybacterium</taxon>
    </lineage>
</organism>